<sequence>RIERVDKFEDHWKEKLLEIVQISKFLDLDPRGRMKIAGSIEFFVRQSMAGLFKGAEIPFREISNVIKLRMKYCREKLFEAAGISGDLVLNSCGEMEITNAIELHMERWSNAFSEQAGTDLDSDDFSSGLSMVRSEIQYLRDHWWEKVREAYGRSGEYQLYSR</sequence>
<gene>
    <name evidence="1" type="ORF">V8G54_010247</name>
</gene>
<feature type="non-terminal residue" evidence="1">
    <location>
        <position position="1"/>
    </location>
</feature>
<protein>
    <submittedName>
        <fullName evidence="1">Uncharacterized protein</fullName>
    </submittedName>
</protein>
<accession>A0AAQ3NW38</accession>
<evidence type="ECO:0000313" key="2">
    <source>
        <dbReference type="Proteomes" id="UP001374535"/>
    </source>
</evidence>
<keyword evidence="2" id="KW-1185">Reference proteome</keyword>
<evidence type="ECO:0000313" key="1">
    <source>
        <dbReference type="EMBL" id="WVZ17265.1"/>
    </source>
</evidence>
<dbReference type="Proteomes" id="UP001374535">
    <property type="component" value="Chromosome 3"/>
</dbReference>
<reference evidence="1 2" key="1">
    <citation type="journal article" date="2023" name="Life. Sci Alliance">
        <title>Evolutionary insights into 3D genome organization and epigenetic landscape of Vigna mungo.</title>
        <authorList>
            <person name="Junaid A."/>
            <person name="Singh B."/>
            <person name="Bhatia S."/>
        </authorList>
    </citation>
    <scope>NUCLEOTIDE SEQUENCE [LARGE SCALE GENOMIC DNA]</scope>
    <source>
        <strain evidence="1">Urdbean</strain>
    </source>
</reference>
<dbReference type="EMBL" id="CP144698">
    <property type="protein sequence ID" value="WVZ17265.1"/>
    <property type="molecule type" value="Genomic_DNA"/>
</dbReference>
<organism evidence="1 2">
    <name type="scientific">Vigna mungo</name>
    <name type="common">Black gram</name>
    <name type="synonym">Phaseolus mungo</name>
    <dbReference type="NCBI Taxonomy" id="3915"/>
    <lineage>
        <taxon>Eukaryota</taxon>
        <taxon>Viridiplantae</taxon>
        <taxon>Streptophyta</taxon>
        <taxon>Embryophyta</taxon>
        <taxon>Tracheophyta</taxon>
        <taxon>Spermatophyta</taxon>
        <taxon>Magnoliopsida</taxon>
        <taxon>eudicotyledons</taxon>
        <taxon>Gunneridae</taxon>
        <taxon>Pentapetalae</taxon>
        <taxon>rosids</taxon>
        <taxon>fabids</taxon>
        <taxon>Fabales</taxon>
        <taxon>Fabaceae</taxon>
        <taxon>Papilionoideae</taxon>
        <taxon>50 kb inversion clade</taxon>
        <taxon>NPAAA clade</taxon>
        <taxon>indigoferoid/millettioid clade</taxon>
        <taxon>Phaseoleae</taxon>
        <taxon>Vigna</taxon>
    </lineage>
</organism>
<proteinExistence type="predicted"/>
<name>A0AAQ3NW38_VIGMU</name>
<dbReference type="AlphaFoldDB" id="A0AAQ3NW38"/>